<gene>
    <name evidence="2" type="ORF">SAMEA3545359_00552</name>
</gene>
<dbReference type="AlphaFoldDB" id="A0A1C6GUZ4"/>
<organism evidence="2">
    <name type="scientific">uncultured Anaerotruncus sp</name>
    <dbReference type="NCBI Taxonomy" id="905011"/>
    <lineage>
        <taxon>Bacteria</taxon>
        <taxon>Bacillati</taxon>
        <taxon>Bacillota</taxon>
        <taxon>Clostridia</taxon>
        <taxon>Eubacteriales</taxon>
        <taxon>Oscillospiraceae</taxon>
        <taxon>Anaerotruncus</taxon>
        <taxon>environmental samples</taxon>
    </lineage>
</organism>
<reference evidence="2" key="1">
    <citation type="submission" date="2015-09" db="EMBL/GenBank/DDBJ databases">
        <authorList>
            <consortium name="Pathogen Informatics"/>
        </authorList>
    </citation>
    <scope>NUCLEOTIDE SEQUENCE</scope>
    <source>
        <strain evidence="2">2789STDY5834896</strain>
    </source>
</reference>
<dbReference type="EMBL" id="FMHG01000001">
    <property type="protein sequence ID" value="SCJ49076.1"/>
    <property type="molecule type" value="Genomic_DNA"/>
</dbReference>
<keyword evidence="2" id="KW-0456">Lyase</keyword>
<dbReference type="InterPro" id="IPR004360">
    <property type="entry name" value="Glyas_Fos-R_dOase_dom"/>
</dbReference>
<dbReference type="GO" id="GO:0016829">
    <property type="term" value="F:lyase activity"/>
    <property type="evidence" value="ECO:0007669"/>
    <property type="project" value="UniProtKB-KW"/>
</dbReference>
<dbReference type="Pfam" id="PF00903">
    <property type="entry name" value="Glyoxalase"/>
    <property type="match status" value="1"/>
</dbReference>
<accession>A0A1C6GUZ4</accession>
<dbReference type="PROSITE" id="PS51819">
    <property type="entry name" value="VOC"/>
    <property type="match status" value="1"/>
</dbReference>
<dbReference type="Gene3D" id="3.10.180.10">
    <property type="entry name" value="2,3-Dihydroxybiphenyl 1,2-Dioxygenase, domain 1"/>
    <property type="match status" value="1"/>
</dbReference>
<dbReference type="InterPro" id="IPR029068">
    <property type="entry name" value="Glyas_Bleomycin-R_OHBP_Dase"/>
</dbReference>
<name>A0A1C6GUZ4_9FIRM</name>
<proteinExistence type="predicted"/>
<dbReference type="SUPFAM" id="SSF54593">
    <property type="entry name" value="Glyoxalase/Bleomycin resistance protein/Dihydroxybiphenyl dioxygenase"/>
    <property type="match status" value="1"/>
</dbReference>
<evidence type="ECO:0000313" key="2">
    <source>
        <dbReference type="EMBL" id="SCJ49076.1"/>
    </source>
</evidence>
<protein>
    <submittedName>
        <fullName evidence="2">Predicted enzyme related to lactoylglutathione lyase</fullName>
    </submittedName>
</protein>
<dbReference type="InterPro" id="IPR037523">
    <property type="entry name" value="VOC_core"/>
</dbReference>
<evidence type="ECO:0000259" key="1">
    <source>
        <dbReference type="PROSITE" id="PS51819"/>
    </source>
</evidence>
<sequence length="135" mass="15004">MRFDKLTVRILVRKNYGQCFDFYTQKLGLTPVWGDRNGPYTSFATAPGQPPCFAIFSGANIPMFQGYQPPVGAPQQPDTVAAILPTSDLEGDYQRLRAAGVQFLGEPQYIADWGMHCTYFRDPEGNLFELSGGDI</sequence>
<feature type="domain" description="VOC" evidence="1">
    <location>
        <begin position="2"/>
        <end position="133"/>
    </location>
</feature>